<proteinExistence type="predicted"/>
<accession>A0A934ILV5</accession>
<dbReference type="AlphaFoldDB" id="A0A934ILV5"/>
<feature type="transmembrane region" description="Helical" evidence="6">
    <location>
        <begin position="136"/>
        <end position="157"/>
    </location>
</feature>
<dbReference type="InterPro" id="IPR050638">
    <property type="entry name" value="AA-Vitamin_Transporters"/>
</dbReference>
<evidence type="ECO:0000313" key="9">
    <source>
        <dbReference type="Proteomes" id="UP000609531"/>
    </source>
</evidence>
<dbReference type="SUPFAM" id="SSF103481">
    <property type="entry name" value="Multidrug resistance efflux transporter EmrE"/>
    <property type="match status" value="2"/>
</dbReference>
<evidence type="ECO:0000259" key="7">
    <source>
        <dbReference type="Pfam" id="PF00892"/>
    </source>
</evidence>
<feature type="transmembrane region" description="Helical" evidence="6">
    <location>
        <begin position="108"/>
        <end position="129"/>
    </location>
</feature>
<sequence length="322" mass="34437">MVAATPSSASPAPAAEASAHLRLLVTMVFWGQMTPSFVLLLQVWDPFALSAARYVVAAPFMMLVLLAFRGSPMVPTWAEVPKLAALGIIGMGGLITCYAYGLAHSNPVTAIVVQTASPLTYTAIARFLYGEPVPSGIGTALCLVIPGGLLLATPALMGEAMTVKGGEIFLIFGSACWAWYSLQCRRWLPHYHELRLTTWTMITAAPFLIGIFLVLWALGATRLPAQVPPLYLNILLLWLVLTSTCLGIMLWHSGVSRLGVATAGLYFNIAPLVAMAISSALGYVPTPLQLAGALFVLAGIGQLHVRRWLKARRVRGQGAIRG</sequence>
<feature type="transmembrane region" description="Helical" evidence="6">
    <location>
        <begin position="21"/>
        <end position="41"/>
    </location>
</feature>
<dbReference type="PANTHER" id="PTHR32322:SF18">
    <property type="entry name" value="S-ADENOSYLMETHIONINE_S-ADENOSYLHOMOCYSTEINE TRANSPORTER"/>
    <property type="match status" value="1"/>
</dbReference>
<feature type="transmembrane region" description="Helical" evidence="6">
    <location>
        <begin position="230"/>
        <end position="251"/>
    </location>
</feature>
<dbReference type="EMBL" id="JAEKJA010000001">
    <property type="protein sequence ID" value="MBJ3774300.1"/>
    <property type="molecule type" value="Genomic_DNA"/>
</dbReference>
<feature type="transmembrane region" description="Helical" evidence="6">
    <location>
        <begin position="163"/>
        <end position="182"/>
    </location>
</feature>
<dbReference type="PANTHER" id="PTHR32322">
    <property type="entry name" value="INNER MEMBRANE TRANSPORTER"/>
    <property type="match status" value="1"/>
</dbReference>
<dbReference type="GO" id="GO:0005886">
    <property type="term" value="C:plasma membrane"/>
    <property type="evidence" value="ECO:0007669"/>
    <property type="project" value="UniProtKB-SubCell"/>
</dbReference>
<keyword evidence="4 6" id="KW-1133">Transmembrane helix</keyword>
<evidence type="ECO:0000313" key="8">
    <source>
        <dbReference type="EMBL" id="MBJ3774300.1"/>
    </source>
</evidence>
<keyword evidence="5 6" id="KW-0472">Membrane</keyword>
<dbReference type="InterPro" id="IPR000620">
    <property type="entry name" value="EamA_dom"/>
</dbReference>
<feature type="transmembrane region" description="Helical" evidence="6">
    <location>
        <begin position="287"/>
        <end position="305"/>
    </location>
</feature>
<evidence type="ECO:0000256" key="2">
    <source>
        <dbReference type="ARBA" id="ARBA00022475"/>
    </source>
</evidence>
<name>A0A934ILV5_9HYPH</name>
<protein>
    <submittedName>
        <fullName evidence="8">DMT family transporter</fullName>
    </submittedName>
</protein>
<comment type="subcellular location">
    <subcellularLocation>
        <location evidence="1">Cell membrane</location>
        <topology evidence="1">Multi-pass membrane protein</topology>
    </subcellularLocation>
</comment>
<evidence type="ECO:0000256" key="3">
    <source>
        <dbReference type="ARBA" id="ARBA00022692"/>
    </source>
</evidence>
<feature type="transmembrane region" description="Helical" evidence="6">
    <location>
        <begin position="258"/>
        <end position="281"/>
    </location>
</feature>
<feature type="transmembrane region" description="Helical" evidence="6">
    <location>
        <begin position="80"/>
        <end position="102"/>
    </location>
</feature>
<dbReference type="Pfam" id="PF00892">
    <property type="entry name" value="EamA"/>
    <property type="match status" value="2"/>
</dbReference>
<evidence type="ECO:0000256" key="6">
    <source>
        <dbReference type="SAM" id="Phobius"/>
    </source>
</evidence>
<evidence type="ECO:0000256" key="5">
    <source>
        <dbReference type="ARBA" id="ARBA00023136"/>
    </source>
</evidence>
<organism evidence="8 9">
    <name type="scientific">Acuticoccus mangrovi</name>
    <dbReference type="NCBI Taxonomy" id="2796142"/>
    <lineage>
        <taxon>Bacteria</taxon>
        <taxon>Pseudomonadati</taxon>
        <taxon>Pseudomonadota</taxon>
        <taxon>Alphaproteobacteria</taxon>
        <taxon>Hyphomicrobiales</taxon>
        <taxon>Amorphaceae</taxon>
        <taxon>Acuticoccus</taxon>
    </lineage>
</organism>
<evidence type="ECO:0000256" key="1">
    <source>
        <dbReference type="ARBA" id="ARBA00004651"/>
    </source>
</evidence>
<dbReference type="InterPro" id="IPR037185">
    <property type="entry name" value="EmrE-like"/>
</dbReference>
<dbReference type="RefSeq" id="WP_198880190.1">
    <property type="nucleotide sequence ID" value="NZ_JAEKJA010000001.1"/>
</dbReference>
<feature type="transmembrane region" description="Helical" evidence="6">
    <location>
        <begin position="47"/>
        <end position="68"/>
    </location>
</feature>
<dbReference type="Proteomes" id="UP000609531">
    <property type="component" value="Unassembled WGS sequence"/>
</dbReference>
<feature type="domain" description="EamA" evidence="7">
    <location>
        <begin position="166"/>
        <end position="300"/>
    </location>
</feature>
<comment type="caution">
    <text evidence="8">The sequence shown here is derived from an EMBL/GenBank/DDBJ whole genome shotgun (WGS) entry which is preliminary data.</text>
</comment>
<reference evidence="8" key="1">
    <citation type="submission" date="2020-12" db="EMBL/GenBank/DDBJ databases">
        <title>Bacterial taxonomy.</title>
        <authorList>
            <person name="Pan X."/>
        </authorList>
    </citation>
    <scope>NUCLEOTIDE SEQUENCE</scope>
    <source>
        <strain evidence="8">B2012</strain>
    </source>
</reference>
<evidence type="ECO:0000256" key="4">
    <source>
        <dbReference type="ARBA" id="ARBA00022989"/>
    </source>
</evidence>
<keyword evidence="2" id="KW-1003">Cell membrane</keyword>
<feature type="domain" description="EamA" evidence="7">
    <location>
        <begin position="20"/>
        <end position="151"/>
    </location>
</feature>
<feature type="transmembrane region" description="Helical" evidence="6">
    <location>
        <begin position="194"/>
        <end position="218"/>
    </location>
</feature>
<gene>
    <name evidence="8" type="ORF">JCR33_01280</name>
</gene>
<keyword evidence="9" id="KW-1185">Reference proteome</keyword>
<keyword evidence="3 6" id="KW-0812">Transmembrane</keyword>